<name>A0A8J4WBL8_9STRA</name>
<feature type="domain" description="NADP-dependent oxidoreductase" evidence="2">
    <location>
        <begin position="86"/>
        <end position="357"/>
    </location>
</feature>
<dbReference type="InterPro" id="IPR036812">
    <property type="entry name" value="NAD(P)_OxRdtase_dom_sf"/>
</dbReference>
<dbReference type="GO" id="GO:0016491">
    <property type="term" value="F:oxidoreductase activity"/>
    <property type="evidence" value="ECO:0007669"/>
    <property type="project" value="UniProtKB-KW"/>
</dbReference>
<dbReference type="Proteomes" id="UP000702964">
    <property type="component" value="Unassembled WGS sequence"/>
</dbReference>
<keyword evidence="1" id="KW-0560">Oxidoreductase</keyword>
<dbReference type="PRINTS" id="PR00069">
    <property type="entry name" value="ALDKETRDTASE"/>
</dbReference>
<dbReference type="InterPro" id="IPR018170">
    <property type="entry name" value="Aldo/ket_reductase_CS"/>
</dbReference>
<evidence type="ECO:0000256" key="1">
    <source>
        <dbReference type="ARBA" id="ARBA00023002"/>
    </source>
</evidence>
<evidence type="ECO:0000313" key="3">
    <source>
        <dbReference type="EMBL" id="KAF4325357.1"/>
    </source>
</evidence>
<reference evidence="3" key="1">
    <citation type="journal article" date="2015" name="Genom Data">
        <title>Draft genome sequences of Phytophthora kernoviae and Phytophthora ramorum lineage EU2 from Scotland.</title>
        <authorList>
            <person name="Sambles C."/>
            <person name="Schlenzig A."/>
            <person name="O'Neill P."/>
            <person name="Grant M."/>
            <person name="Studholme D.J."/>
        </authorList>
    </citation>
    <scope>NUCLEOTIDE SEQUENCE</scope>
    <source>
        <strain evidence="3">00238/432</strain>
    </source>
</reference>
<protein>
    <recommendedName>
        <fullName evidence="2">NADP-dependent oxidoreductase domain-containing protein</fullName>
    </recommendedName>
</protein>
<organism evidence="3 4">
    <name type="scientific">Phytophthora kernoviae 00238/432</name>
    <dbReference type="NCBI Taxonomy" id="1284355"/>
    <lineage>
        <taxon>Eukaryota</taxon>
        <taxon>Sar</taxon>
        <taxon>Stramenopiles</taxon>
        <taxon>Oomycota</taxon>
        <taxon>Peronosporomycetes</taxon>
        <taxon>Peronosporales</taxon>
        <taxon>Peronosporaceae</taxon>
        <taxon>Phytophthora</taxon>
    </lineage>
</organism>
<dbReference type="Gene3D" id="3.20.20.100">
    <property type="entry name" value="NADP-dependent oxidoreductase domain"/>
    <property type="match status" value="1"/>
</dbReference>
<dbReference type="PROSITE" id="PS00062">
    <property type="entry name" value="ALDOKETO_REDUCTASE_2"/>
    <property type="match status" value="1"/>
</dbReference>
<evidence type="ECO:0000259" key="2">
    <source>
        <dbReference type="Pfam" id="PF00248"/>
    </source>
</evidence>
<dbReference type="AlphaFoldDB" id="A0A8J4WBL8"/>
<comment type="caution">
    <text evidence="3">The sequence shown here is derived from an EMBL/GenBank/DDBJ whole genome shotgun (WGS) entry which is preliminary data.</text>
</comment>
<dbReference type="SUPFAM" id="SSF51430">
    <property type="entry name" value="NAD(P)-linked oxidoreductase"/>
    <property type="match status" value="1"/>
</dbReference>
<accession>A0A8J4WBL8</accession>
<dbReference type="FunFam" id="3.20.20.100:FF:000004">
    <property type="entry name" value="Oxidoreductase, aldo/keto reductase"/>
    <property type="match status" value="1"/>
</dbReference>
<dbReference type="PANTHER" id="PTHR43364:SF4">
    <property type="entry name" value="NAD(P)-LINKED OXIDOREDUCTASE SUPERFAMILY PROTEIN"/>
    <property type="match status" value="1"/>
</dbReference>
<dbReference type="InterPro" id="IPR020471">
    <property type="entry name" value="AKR"/>
</dbReference>
<dbReference type="InterPro" id="IPR050523">
    <property type="entry name" value="AKR_Detox_Biosynth"/>
</dbReference>
<gene>
    <name evidence="3" type="ORF">G195_001000</name>
</gene>
<dbReference type="InterPro" id="IPR023210">
    <property type="entry name" value="NADP_OxRdtase_dom"/>
</dbReference>
<dbReference type="GO" id="GO:0005829">
    <property type="term" value="C:cytosol"/>
    <property type="evidence" value="ECO:0007669"/>
    <property type="project" value="TreeGrafter"/>
</dbReference>
<proteinExistence type="predicted"/>
<dbReference type="EMBL" id="AOFI03000005">
    <property type="protein sequence ID" value="KAF4325357.1"/>
    <property type="molecule type" value="Genomic_DNA"/>
</dbReference>
<evidence type="ECO:0000313" key="4">
    <source>
        <dbReference type="Proteomes" id="UP000702964"/>
    </source>
</evidence>
<reference evidence="3" key="2">
    <citation type="submission" date="2020-02" db="EMBL/GenBank/DDBJ databases">
        <authorList>
            <person name="Studholme D.J."/>
        </authorList>
    </citation>
    <scope>NUCLEOTIDE SEQUENCE</scope>
    <source>
        <strain evidence="3">00238/432</strain>
    </source>
</reference>
<dbReference type="PANTHER" id="PTHR43364">
    <property type="entry name" value="NADH-SPECIFIC METHYLGLYOXAL REDUCTASE-RELATED"/>
    <property type="match status" value="1"/>
</dbReference>
<dbReference type="Pfam" id="PF00248">
    <property type="entry name" value="Aldo_ket_red"/>
    <property type="match status" value="1"/>
</dbReference>
<sequence>MIENAELFRQVKMRTSEAAIKAIRAHMNDSNRIVALSVISRYERVIAKLRTWNQGKTEDPFDQDKLELQMVAMQEQRNTIQQLYENGKDVVRTALKQGINFLDTAFIYGPEHSERLIGEVLKETGQRQDTIIATKAAHKFVDGKVVFDNSPDFLKTSVDEALKRLQTDYIDLFYIHFPDERTPKDEAVGVLKRLKDEGKIRAIGVSNFSIDQLREANRDGAVDVLQSEYNLFKREAENELLPYTAEHDISFVPYFPLAAGLLGGKYNRDTTFQDGRAKNPLFTGEAFIQNLDKVEQLRSIAQSKDAEVAHLVLAWYLTQPSIDALIPGAKKPEQVINNLKTLDVELTAEEIAVIDQIFH</sequence>